<feature type="domain" description="DUF1618" evidence="2">
    <location>
        <begin position="251"/>
        <end position="393"/>
    </location>
</feature>
<dbReference type="PANTHER" id="PTHR33074">
    <property type="entry name" value="EXPRESSED PROTEIN-RELATED"/>
    <property type="match status" value="1"/>
</dbReference>
<dbReference type="InterPro" id="IPR011676">
    <property type="entry name" value="DUF1618"/>
</dbReference>
<dbReference type="Pfam" id="PF07762">
    <property type="entry name" value="DUF1618"/>
    <property type="match status" value="1"/>
</dbReference>
<reference evidence="3 4" key="1">
    <citation type="journal article" date="2019" name="Sci. Rep.">
        <title>A high-quality genome of Eragrostis curvula grass provides insights into Poaceae evolution and supports new strategies to enhance forage quality.</title>
        <authorList>
            <person name="Carballo J."/>
            <person name="Santos B.A.C.M."/>
            <person name="Zappacosta D."/>
            <person name="Garbus I."/>
            <person name="Selva J.P."/>
            <person name="Gallo C.A."/>
            <person name="Diaz A."/>
            <person name="Albertini E."/>
            <person name="Caccamo M."/>
            <person name="Echenique V."/>
        </authorList>
    </citation>
    <scope>NUCLEOTIDE SEQUENCE [LARGE SCALE GENOMIC DNA]</scope>
    <source>
        <strain evidence="4">cv. Victoria</strain>
        <tissue evidence="3">Leaf</tissue>
    </source>
</reference>
<protein>
    <recommendedName>
        <fullName evidence="2">DUF1618 domain-containing protein</fullName>
    </recommendedName>
</protein>
<dbReference type="Gramene" id="TVT96815">
    <property type="protein sequence ID" value="TVT96815"/>
    <property type="gene ID" value="EJB05_57954"/>
</dbReference>
<evidence type="ECO:0000313" key="3">
    <source>
        <dbReference type="EMBL" id="TVT96815.1"/>
    </source>
</evidence>
<keyword evidence="4" id="KW-1185">Reference proteome</keyword>
<comment type="caution">
    <text evidence="3">The sequence shown here is derived from an EMBL/GenBank/DDBJ whole genome shotgun (WGS) entry which is preliminary data.</text>
</comment>
<sequence>MESPTQAPRQPSDLPKAGDADSTCPRWVMIRPFSHRRDSSVADADDKTLAASCTSTGRHFRVSFGLAPPPAVSLFYYDVVVSGADEYAENPRVIAAHGDCLLFELFPPRKRDYRYGETRTVAIDYFLYESSAGRPPSLSLLPACYYTKQYQRRHAERLPEARTLDGETGVLRRGEAEFVVAQLDLPPDDDVDAPRDVAELCVLHPHRDCKWKIKKVPIVYDTGSKDDKGEELLRWWGTDAAFAVGERFLCWVDYMRGFLLCDVAADDASLRLRYVQLPGEPLQGNPAHTYDLGRPSLPYMEHLAPAGAGTVRYVSINSRCCCGGPGKTTCEDGCFSFMVTTWTIILSMNEPMTWVKDGVLDCNELWSQPGYQGLPHVKLEYPIVGSDNPDVVCFVVRNDYGGYLNYKDRRKWTIEVDTRSKALLSVVPYNEDRIGQPDHCSDMNFSCALQ</sequence>
<dbReference type="Proteomes" id="UP000324897">
    <property type="component" value="Unassembled WGS sequence"/>
</dbReference>
<feature type="non-terminal residue" evidence="3">
    <location>
        <position position="1"/>
    </location>
</feature>
<name>A0A5J9SET7_9POAL</name>
<dbReference type="AlphaFoldDB" id="A0A5J9SET7"/>
<dbReference type="OrthoDB" id="596210at2759"/>
<gene>
    <name evidence="3" type="ORF">EJB05_57954</name>
</gene>
<dbReference type="PANTHER" id="PTHR33074:SF129">
    <property type="entry name" value="DUF1618 DOMAIN-CONTAINING PROTEIN"/>
    <property type="match status" value="1"/>
</dbReference>
<feature type="region of interest" description="Disordered" evidence="1">
    <location>
        <begin position="1"/>
        <end position="23"/>
    </location>
</feature>
<evidence type="ECO:0000259" key="2">
    <source>
        <dbReference type="Pfam" id="PF07762"/>
    </source>
</evidence>
<dbReference type="EMBL" id="RWGY01001122">
    <property type="protein sequence ID" value="TVT96815.1"/>
    <property type="molecule type" value="Genomic_DNA"/>
</dbReference>
<evidence type="ECO:0000313" key="4">
    <source>
        <dbReference type="Proteomes" id="UP000324897"/>
    </source>
</evidence>
<proteinExistence type="predicted"/>
<accession>A0A5J9SET7</accession>
<evidence type="ECO:0000256" key="1">
    <source>
        <dbReference type="SAM" id="MobiDB-lite"/>
    </source>
</evidence>
<organism evidence="3 4">
    <name type="scientific">Eragrostis curvula</name>
    <name type="common">weeping love grass</name>
    <dbReference type="NCBI Taxonomy" id="38414"/>
    <lineage>
        <taxon>Eukaryota</taxon>
        <taxon>Viridiplantae</taxon>
        <taxon>Streptophyta</taxon>
        <taxon>Embryophyta</taxon>
        <taxon>Tracheophyta</taxon>
        <taxon>Spermatophyta</taxon>
        <taxon>Magnoliopsida</taxon>
        <taxon>Liliopsida</taxon>
        <taxon>Poales</taxon>
        <taxon>Poaceae</taxon>
        <taxon>PACMAD clade</taxon>
        <taxon>Chloridoideae</taxon>
        <taxon>Eragrostideae</taxon>
        <taxon>Eragrostidinae</taxon>
        <taxon>Eragrostis</taxon>
    </lineage>
</organism>